<proteinExistence type="predicted"/>
<evidence type="ECO:0000313" key="1">
    <source>
        <dbReference type="EMBL" id="GEQ20964.1"/>
    </source>
</evidence>
<organism evidence="1 2">
    <name type="scientific">Clostridium butyricum</name>
    <dbReference type="NCBI Taxonomy" id="1492"/>
    <lineage>
        <taxon>Bacteria</taxon>
        <taxon>Bacillati</taxon>
        <taxon>Bacillota</taxon>
        <taxon>Clostridia</taxon>
        <taxon>Eubacteriales</taxon>
        <taxon>Clostridiaceae</taxon>
        <taxon>Clostridium</taxon>
    </lineage>
</organism>
<sequence length="48" mass="5837">MSVFITIWKRINKKEKISKKFLKKVFTTDNNYYIIKTVKKIKQKITNS</sequence>
<dbReference type="EMBL" id="BKBC01000015">
    <property type="protein sequence ID" value="GEQ20964.1"/>
    <property type="molecule type" value="Genomic_DNA"/>
</dbReference>
<gene>
    <name evidence="1" type="ORF">CBU02nite_14700</name>
</gene>
<accession>A0A512TL33</accession>
<dbReference type="AlphaFoldDB" id="A0A512TL33"/>
<comment type="caution">
    <text evidence="1">The sequence shown here is derived from an EMBL/GenBank/DDBJ whole genome shotgun (WGS) entry which is preliminary data.</text>
</comment>
<dbReference type="RefSeq" id="WP_002580858.1">
    <property type="nucleotide sequence ID" value="NZ_AP019716.1"/>
</dbReference>
<name>A0A512TL33_CLOBU</name>
<reference evidence="1 2" key="1">
    <citation type="submission" date="2019-07" db="EMBL/GenBank/DDBJ databases">
        <title>Whole genome shotgun sequence of Clostridium butyricum NBRC 3858.</title>
        <authorList>
            <person name="Hosoyama A."/>
            <person name="Uohara A."/>
            <person name="Ohji S."/>
            <person name="Ichikawa N."/>
        </authorList>
    </citation>
    <scope>NUCLEOTIDE SEQUENCE [LARGE SCALE GENOMIC DNA]</scope>
    <source>
        <strain evidence="1 2">NBRC 3858</strain>
    </source>
</reference>
<dbReference type="GeneID" id="92944882"/>
<dbReference type="Proteomes" id="UP000321089">
    <property type="component" value="Unassembled WGS sequence"/>
</dbReference>
<evidence type="ECO:0000313" key="2">
    <source>
        <dbReference type="Proteomes" id="UP000321089"/>
    </source>
</evidence>
<protein>
    <submittedName>
        <fullName evidence="1">Uncharacterized protein</fullName>
    </submittedName>
</protein>